<evidence type="ECO:0000313" key="7">
    <source>
        <dbReference type="Proteomes" id="UP000010467"/>
    </source>
</evidence>
<dbReference type="GO" id="GO:0046872">
    <property type="term" value="F:metal ion binding"/>
    <property type="evidence" value="ECO:0007669"/>
    <property type="project" value="UniProtKB-KW"/>
</dbReference>
<dbReference type="Gene3D" id="2.30.40.10">
    <property type="entry name" value="Urease, subunit C, domain 1"/>
    <property type="match status" value="1"/>
</dbReference>
<dbReference type="RefSeq" id="WP_015234044.1">
    <property type="nucleotide sequence ID" value="NC_019793.1"/>
</dbReference>
<dbReference type="InterPro" id="IPR011059">
    <property type="entry name" value="Metal-dep_hydrolase_composite"/>
</dbReference>
<dbReference type="eggNOG" id="COG0402">
    <property type="taxonomic scope" value="Bacteria"/>
</dbReference>
<organism evidence="6 7">
    <name type="scientific">Deinococcus peraridilitoris (strain DSM 19664 / LMG 22246 / CIP 109416 / KR-200)</name>
    <dbReference type="NCBI Taxonomy" id="937777"/>
    <lineage>
        <taxon>Bacteria</taxon>
        <taxon>Thermotogati</taxon>
        <taxon>Deinococcota</taxon>
        <taxon>Deinococci</taxon>
        <taxon>Deinococcales</taxon>
        <taxon>Deinococcaceae</taxon>
        <taxon>Deinococcus</taxon>
    </lineage>
</organism>
<dbReference type="Proteomes" id="UP000010467">
    <property type="component" value="Chromosome"/>
</dbReference>
<name>K9ZVT5_DEIPD</name>
<dbReference type="AlphaFoldDB" id="K9ZVT5"/>
<dbReference type="Gene3D" id="3.20.20.140">
    <property type="entry name" value="Metal-dependent hydrolases"/>
    <property type="match status" value="1"/>
</dbReference>
<evidence type="ECO:0000256" key="1">
    <source>
        <dbReference type="ARBA" id="ARBA00022723"/>
    </source>
</evidence>
<gene>
    <name evidence="6" type="ordered locus">Deipe_0125</name>
</gene>
<dbReference type="GO" id="GO:0016810">
    <property type="term" value="F:hydrolase activity, acting on carbon-nitrogen (but not peptide) bonds"/>
    <property type="evidence" value="ECO:0007669"/>
    <property type="project" value="InterPro"/>
</dbReference>
<accession>K9ZVT5</accession>
<dbReference type="HOGENOM" id="CLU_012358_2_5_0"/>
<evidence type="ECO:0000259" key="5">
    <source>
        <dbReference type="Pfam" id="PF22039"/>
    </source>
</evidence>
<evidence type="ECO:0000313" key="6">
    <source>
        <dbReference type="EMBL" id="AFZ65733.1"/>
    </source>
</evidence>
<dbReference type="SUPFAM" id="SSF51556">
    <property type="entry name" value="Metallo-dependent hydrolases"/>
    <property type="match status" value="1"/>
</dbReference>
<dbReference type="Pfam" id="PF01979">
    <property type="entry name" value="Amidohydro_1"/>
    <property type="match status" value="1"/>
</dbReference>
<dbReference type="EMBL" id="CP003382">
    <property type="protein sequence ID" value="AFZ65733.1"/>
    <property type="molecule type" value="Genomic_DNA"/>
</dbReference>
<feature type="domain" description="Amidohydrolase-related" evidence="4">
    <location>
        <begin position="58"/>
        <end position="344"/>
    </location>
</feature>
<dbReference type="InterPro" id="IPR032466">
    <property type="entry name" value="Metal_Hydrolase"/>
</dbReference>
<proteinExistence type="predicted"/>
<keyword evidence="1" id="KW-0479">Metal-binding</keyword>
<keyword evidence="3" id="KW-0862">Zinc</keyword>
<keyword evidence="7" id="KW-1185">Reference proteome</keyword>
<reference evidence="7" key="1">
    <citation type="submission" date="2012-03" db="EMBL/GenBank/DDBJ databases">
        <title>Complete sequence of chromosome of Deinococcus peraridilitoris DSM 19664.</title>
        <authorList>
            <person name="Lucas S."/>
            <person name="Copeland A."/>
            <person name="Lapidus A."/>
            <person name="Glavina del Rio T."/>
            <person name="Dalin E."/>
            <person name="Tice H."/>
            <person name="Bruce D."/>
            <person name="Goodwin L."/>
            <person name="Pitluck S."/>
            <person name="Peters L."/>
            <person name="Mikhailova N."/>
            <person name="Lu M."/>
            <person name="Kyrpides N."/>
            <person name="Mavromatis K."/>
            <person name="Ivanova N."/>
            <person name="Brettin T."/>
            <person name="Detter J.C."/>
            <person name="Han C."/>
            <person name="Larimer F."/>
            <person name="Land M."/>
            <person name="Hauser L."/>
            <person name="Markowitz V."/>
            <person name="Cheng J.-F."/>
            <person name="Hugenholtz P."/>
            <person name="Woyke T."/>
            <person name="Wu D."/>
            <person name="Pukall R."/>
            <person name="Steenblock K."/>
            <person name="Brambilla E."/>
            <person name="Klenk H.-P."/>
            <person name="Eisen J.A."/>
        </authorList>
    </citation>
    <scope>NUCLEOTIDE SEQUENCE [LARGE SCALE GENOMIC DNA]</scope>
    <source>
        <strain evidence="7">DSM 19664 / LMG 22246 / CIP 109416 / KR-200</strain>
    </source>
</reference>
<dbReference type="PANTHER" id="PTHR43794:SF11">
    <property type="entry name" value="AMIDOHYDROLASE-RELATED DOMAIN-CONTAINING PROTEIN"/>
    <property type="match status" value="1"/>
</dbReference>
<dbReference type="InterPro" id="IPR006680">
    <property type="entry name" value="Amidohydro-rel"/>
</dbReference>
<evidence type="ECO:0000259" key="4">
    <source>
        <dbReference type="Pfam" id="PF01979"/>
    </source>
</evidence>
<evidence type="ECO:0000256" key="3">
    <source>
        <dbReference type="ARBA" id="ARBA00022833"/>
    </source>
</evidence>
<dbReference type="PANTHER" id="PTHR43794">
    <property type="entry name" value="AMINOHYDROLASE SSNA-RELATED"/>
    <property type="match status" value="1"/>
</dbReference>
<protein>
    <submittedName>
        <fullName evidence="6">Cytosine deaminase-like metal-dependent hydrolase</fullName>
    </submittedName>
</protein>
<dbReference type="SUPFAM" id="SSF51338">
    <property type="entry name" value="Composite domain of metallo-dependent hydrolases"/>
    <property type="match status" value="1"/>
</dbReference>
<keyword evidence="2 6" id="KW-0378">Hydrolase</keyword>
<sequence>MTDHIRLLTADVLYTGMGLPIEGGGVVVSGRTVAATGKAQELRARYPHARPERAGHVIAPAAINAHTHLDMSHYDFRALPYFRWIPEVVIAGRERRGLHGARAGFEQLRASGVRAFGDIVWHPDVMTFLLQESDLPGIAYWEVLDPNPATAQDTFRETVRRLEEWRKQERTGGVRVGLSPHATFTVSHALLRLLADYARREELPMQIHVAEHGSERDLFALGTGELAESFLRSVSGRFPGLSLREIFGRPPDPALTPVQYLADLGVLNARPTLIHMVHVTEQDVQLVAQSGCSVVTCPRSNRNLSCGIFDWPLFARYGVEVALGTDSVASGETLDVHAEVNLARSLYPQLGERTFVRAAVKGGARVVGESVPLIRRGEAWCDSFVWRALSSA</sequence>
<dbReference type="STRING" id="937777.Deipe_0125"/>
<dbReference type="InterPro" id="IPR054418">
    <property type="entry name" value="MQNX/HUTI_composite_N"/>
</dbReference>
<evidence type="ECO:0000256" key="2">
    <source>
        <dbReference type="ARBA" id="ARBA00022801"/>
    </source>
</evidence>
<dbReference type="PATRIC" id="fig|937777.3.peg.130"/>
<dbReference type="InterPro" id="IPR050287">
    <property type="entry name" value="MTA/SAH_deaminase"/>
</dbReference>
<dbReference type="KEGG" id="dpd:Deipe_0125"/>
<dbReference type="OrthoDB" id="9807210at2"/>
<feature type="domain" description="Aminodeoxyfutalosine deaminase/Imidazolonepropionase-like composite" evidence="5">
    <location>
        <begin position="24"/>
        <end position="49"/>
    </location>
</feature>
<dbReference type="Pfam" id="PF22039">
    <property type="entry name" value="HUTI_composite_bact"/>
    <property type="match status" value="1"/>
</dbReference>